<evidence type="ECO:0000259" key="1">
    <source>
        <dbReference type="Pfam" id="PF04993"/>
    </source>
</evidence>
<dbReference type="RefSeq" id="WP_130878467.1">
    <property type="nucleotide sequence ID" value="NZ_JAGIOH010000001.1"/>
</dbReference>
<comment type="caution">
    <text evidence="2">The sequence shown here is derived from an EMBL/GenBank/DDBJ whole genome shotgun (WGS) entry which is preliminary data.</text>
</comment>
<dbReference type="SUPFAM" id="SSF159894">
    <property type="entry name" value="YgaC/TfoX-N like"/>
    <property type="match status" value="1"/>
</dbReference>
<evidence type="ECO:0000313" key="2">
    <source>
        <dbReference type="EMBL" id="MBP2404092.1"/>
    </source>
</evidence>
<dbReference type="EMBL" id="JAGIOH010000001">
    <property type="protein sequence ID" value="MBP2404092.1"/>
    <property type="molecule type" value="Genomic_DNA"/>
</dbReference>
<proteinExistence type="predicted"/>
<sequence>MAYDEVLAERIKERLEPEGVTAKKMFGGITFLLQGNALANLYEEGLMVRVGPDGMDEALARPGTKQLVFRGKEQNGWVVLAEDTLDDDVLDDWLKWAMEVTAELPPKK</sequence>
<dbReference type="Gene3D" id="3.30.1460.30">
    <property type="entry name" value="YgaC/TfoX-N like chaperone"/>
    <property type="match status" value="1"/>
</dbReference>
<dbReference type="Proteomes" id="UP001519291">
    <property type="component" value="Unassembled WGS sequence"/>
</dbReference>
<reference evidence="2 3" key="1">
    <citation type="submission" date="2021-03" db="EMBL/GenBank/DDBJ databases">
        <title>Sequencing the genomes of 1000 actinobacteria strains.</title>
        <authorList>
            <person name="Klenk H.-P."/>
        </authorList>
    </citation>
    <scope>NUCLEOTIDE SEQUENCE [LARGE SCALE GENOMIC DNA]</scope>
    <source>
        <strain evidence="2 3">DSM 41480</strain>
    </source>
</reference>
<accession>A0ABS4Y5N7</accession>
<dbReference type="GeneID" id="91570436"/>
<name>A0ABS4Y5N7_9ACTN</name>
<dbReference type="Pfam" id="PF04993">
    <property type="entry name" value="TfoX_N"/>
    <property type="match status" value="1"/>
</dbReference>
<organism evidence="2 3">
    <name type="scientific">Streptomyces syringium</name>
    <dbReference type="NCBI Taxonomy" id="76729"/>
    <lineage>
        <taxon>Bacteria</taxon>
        <taxon>Bacillati</taxon>
        <taxon>Actinomycetota</taxon>
        <taxon>Actinomycetes</taxon>
        <taxon>Kitasatosporales</taxon>
        <taxon>Streptomycetaceae</taxon>
        <taxon>Streptomyces</taxon>
    </lineage>
</organism>
<feature type="domain" description="TfoX N-terminal" evidence="1">
    <location>
        <begin position="19"/>
        <end position="99"/>
    </location>
</feature>
<protein>
    <submittedName>
        <fullName evidence="2">TfoX/Sxy family transcriptional regulator of competence genes</fullName>
    </submittedName>
</protein>
<gene>
    <name evidence="2" type="ORF">JO379_003561</name>
</gene>
<keyword evidence="3" id="KW-1185">Reference proteome</keyword>
<evidence type="ECO:0000313" key="3">
    <source>
        <dbReference type="Proteomes" id="UP001519291"/>
    </source>
</evidence>
<dbReference type="InterPro" id="IPR007076">
    <property type="entry name" value="TfoX_N"/>
</dbReference>